<gene>
    <name evidence="1" type="ORF">ACH5RR_039714</name>
</gene>
<dbReference type="EMBL" id="JBJUIK010000016">
    <property type="protein sequence ID" value="KAL3500621.1"/>
    <property type="molecule type" value="Genomic_DNA"/>
</dbReference>
<dbReference type="Proteomes" id="UP001630127">
    <property type="component" value="Unassembled WGS sequence"/>
</dbReference>
<keyword evidence="2" id="KW-1185">Reference proteome</keyword>
<comment type="caution">
    <text evidence="1">The sequence shown here is derived from an EMBL/GenBank/DDBJ whole genome shotgun (WGS) entry which is preliminary data.</text>
</comment>
<accession>A0ABD2Y1K7</accession>
<protein>
    <submittedName>
        <fullName evidence="1">Uncharacterized protein</fullName>
    </submittedName>
</protein>
<sequence>MMQTRKHKSTLTAIPASITTISLSCLNKPLSSFRRSLLPFPNAYCLVVKWCQQWHTVLVAGTGGLVIFKINSSDAYCLIGKIGSQWQLVVDSNKQAGGRATTLASSCKSMLGRKRREEKKQEQNYKAKTYTKDLLSSMYTIYVGGYSRNQT</sequence>
<reference evidence="1 2" key="1">
    <citation type="submission" date="2024-11" db="EMBL/GenBank/DDBJ databases">
        <title>A near-complete genome assembly of Cinchona calisaya.</title>
        <authorList>
            <person name="Lian D.C."/>
            <person name="Zhao X.W."/>
            <person name="Wei L."/>
        </authorList>
    </citation>
    <scope>NUCLEOTIDE SEQUENCE [LARGE SCALE GENOMIC DNA]</scope>
    <source>
        <tissue evidence="1">Nenye</tissue>
    </source>
</reference>
<name>A0ABD2Y1K7_9GENT</name>
<dbReference type="AlphaFoldDB" id="A0ABD2Y1K7"/>
<evidence type="ECO:0000313" key="2">
    <source>
        <dbReference type="Proteomes" id="UP001630127"/>
    </source>
</evidence>
<evidence type="ECO:0000313" key="1">
    <source>
        <dbReference type="EMBL" id="KAL3500621.1"/>
    </source>
</evidence>
<dbReference type="PROSITE" id="PS51257">
    <property type="entry name" value="PROKAR_LIPOPROTEIN"/>
    <property type="match status" value="1"/>
</dbReference>
<proteinExistence type="predicted"/>
<organism evidence="1 2">
    <name type="scientific">Cinchona calisaya</name>
    <dbReference type="NCBI Taxonomy" id="153742"/>
    <lineage>
        <taxon>Eukaryota</taxon>
        <taxon>Viridiplantae</taxon>
        <taxon>Streptophyta</taxon>
        <taxon>Embryophyta</taxon>
        <taxon>Tracheophyta</taxon>
        <taxon>Spermatophyta</taxon>
        <taxon>Magnoliopsida</taxon>
        <taxon>eudicotyledons</taxon>
        <taxon>Gunneridae</taxon>
        <taxon>Pentapetalae</taxon>
        <taxon>asterids</taxon>
        <taxon>lamiids</taxon>
        <taxon>Gentianales</taxon>
        <taxon>Rubiaceae</taxon>
        <taxon>Cinchonoideae</taxon>
        <taxon>Cinchoneae</taxon>
        <taxon>Cinchona</taxon>
    </lineage>
</organism>